<feature type="binding site" evidence="7">
    <location>
        <position position="38"/>
    </location>
    <ligand>
        <name>Zn(2+)</name>
        <dbReference type="ChEBI" id="CHEBI:29105"/>
    </ligand>
</feature>
<reference evidence="9" key="1">
    <citation type="journal article" date="2019" name="Int. J. Syst. Evol. Microbiol.">
        <title>The Global Catalogue of Microorganisms (GCM) 10K type strain sequencing project: providing services to taxonomists for standard genome sequencing and annotation.</title>
        <authorList>
            <consortium name="The Broad Institute Genomics Platform"/>
            <consortium name="The Broad Institute Genome Sequencing Center for Infectious Disease"/>
            <person name="Wu L."/>
            <person name="Ma J."/>
        </authorList>
    </citation>
    <scope>NUCLEOTIDE SEQUENCE [LARGE SCALE GENOMIC DNA]</scope>
    <source>
        <strain evidence="9">CCUG 56698</strain>
    </source>
</reference>
<dbReference type="InterPro" id="IPR002150">
    <property type="entry name" value="Ribosomal_bL31"/>
</dbReference>
<evidence type="ECO:0000313" key="9">
    <source>
        <dbReference type="Proteomes" id="UP001596527"/>
    </source>
</evidence>
<dbReference type="PANTHER" id="PTHR33280">
    <property type="entry name" value="50S RIBOSOMAL PROTEIN L31, CHLOROPLASTIC"/>
    <property type="match status" value="1"/>
</dbReference>
<accession>A0ABW2SL63</accession>
<keyword evidence="9" id="KW-1185">Reference proteome</keyword>
<keyword evidence="5 7" id="KW-0687">Ribonucleoprotein</keyword>
<gene>
    <name evidence="7 8" type="primary">rpmE</name>
    <name evidence="8" type="ORF">ACFQWG_03260</name>
</gene>
<feature type="binding site" evidence="7">
    <location>
        <position position="18"/>
    </location>
    <ligand>
        <name>Zn(2+)</name>
        <dbReference type="ChEBI" id="CHEBI:29105"/>
    </ligand>
</feature>
<dbReference type="InterPro" id="IPR042105">
    <property type="entry name" value="Ribosomal_bL31_sf"/>
</dbReference>
<feature type="binding site" evidence="7">
    <location>
        <position position="16"/>
    </location>
    <ligand>
        <name>Zn(2+)</name>
        <dbReference type="ChEBI" id="CHEBI:29105"/>
    </ligand>
</feature>
<comment type="caution">
    <text evidence="8">The sequence shown here is derived from an EMBL/GenBank/DDBJ whole genome shotgun (WGS) entry which is preliminary data.</text>
</comment>
<organism evidence="8 9">
    <name type="scientific">Schaalia naturae</name>
    <dbReference type="NCBI Taxonomy" id="635203"/>
    <lineage>
        <taxon>Bacteria</taxon>
        <taxon>Bacillati</taxon>
        <taxon>Actinomycetota</taxon>
        <taxon>Actinomycetes</taxon>
        <taxon>Actinomycetales</taxon>
        <taxon>Actinomycetaceae</taxon>
        <taxon>Schaalia</taxon>
    </lineage>
</organism>
<dbReference type="PRINTS" id="PR01249">
    <property type="entry name" value="RIBOSOMALL31"/>
</dbReference>
<dbReference type="NCBIfam" id="TIGR00105">
    <property type="entry name" value="L31"/>
    <property type="match status" value="1"/>
</dbReference>
<dbReference type="RefSeq" id="WP_380972064.1">
    <property type="nucleotide sequence ID" value="NZ_JBHTEF010000001.1"/>
</dbReference>
<sequence>MKQGIHPDYVDTVVTCTCGNTFHTRSTLKSGQMRVDVCSACHPFYTGKQKIMDTGGRVARFEARYGKRVRPSASK</sequence>
<evidence type="ECO:0000256" key="1">
    <source>
        <dbReference type="ARBA" id="ARBA00009296"/>
    </source>
</evidence>
<dbReference type="Proteomes" id="UP001596527">
    <property type="component" value="Unassembled WGS sequence"/>
</dbReference>
<keyword evidence="3 7" id="KW-0694">RNA-binding</keyword>
<protein>
    <recommendedName>
        <fullName evidence="6 7">Large ribosomal subunit protein bL31</fullName>
    </recommendedName>
</protein>
<evidence type="ECO:0000256" key="6">
    <source>
        <dbReference type="ARBA" id="ARBA00035687"/>
    </source>
</evidence>
<evidence type="ECO:0000313" key="8">
    <source>
        <dbReference type="EMBL" id="MFC7580241.1"/>
    </source>
</evidence>
<name>A0ABW2SL63_9ACTO</name>
<dbReference type="EMBL" id="JBHTEF010000001">
    <property type="protein sequence ID" value="MFC7580241.1"/>
    <property type="molecule type" value="Genomic_DNA"/>
</dbReference>
<evidence type="ECO:0000256" key="5">
    <source>
        <dbReference type="ARBA" id="ARBA00023274"/>
    </source>
</evidence>
<keyword evidence="7" id="KW-0479">Metal-binding</keyword>
<comment type="function">
    <text evidence="7">Binds the 23S rRNA.</text>
</comment>
<evidence type="ECO:0000256" key="2">
    <source>
        <dbReference type="ARBA" id="ARBA00022730"/>
    </source>
</evidence>
<dbReference type="SUPFAM" id="SSF143800">
    <property type="entry name" value="L28p-like"/>
    <property type="match status" value="1"/>
</dbReference>
<evidence type="ECO:0000256" key="4">
    <source>
        <dbReference type="ARBA" id="ARBA00022980"/>
    </source>
</evidence>
<dbReference type="GO" id="GO:0005840">
    <property type="term" value="C:ribosome"/>
    <property type="evidence" value="ECO:0007669"/>
    <property type="project" value="UniProtKB-KW"/>
</dbReference>
<dbReference type="InterPro" id="IPR034704">
    <property type="entry name" value="Ribosomal_bL28/bL31-like_sf"/>
</dbReference>
<dbReference type="PROSITE" id="PS01143">
    <property type="entry name" value="RIBOSOMAL_L31"/>
    <property type="match status" value="1"/>
</dbReference>
<keyword evidence="7" id="KW-0862">Zinc</keyword>
<comment type="subunit">
    <text evidence="7">Part of the 50S ribosomal subunit.</text>
</comment>
<feature type="binding site" evidence="7">
    <location>
        <position position="41"/>
    </location>
    <ligand>
        <name>Zn(2+)</name>
        <dbReference type="ChEBI" id="CHEBI:29105"/>
    </ligand>
</feature>
<keyword evidence="4 7" id="KW-0689">Ribosomal protein</keyword>
<proteinExistence type="inferred from homology"/>
<evidence type="ECO:0000256" key="3">
    <source>
        <dbReference type="ARBA" id="ARBA00022884"/>
    </source>
</evidence>
<comment type="cofactor">
    <cofactor evidence="7">
        <name>Zn(2+)</name>
        <dbReference type="ChEBI" id="CHEBI:29105"/>
    </cofactor>
    <text evidence="7">Binds 1 zinc ion per subunit.</text>
</comment>
<keyword evidence="2 7" id="KW-0699">rRNA-binding</keyword>
<dbReference type="Pfam" id="PF01197">
    <property type="entry name" value="Ribosomal_L31"/>
    <property type="match status" value="1"/>
</dbReference>
<comment type="similarity">
    <text evidence="1 7">Belongs to the bacterial ribosomal protein bL31 family. Type A subfamily.</text>
</comment>
<dbReference type="InterPro" id="IPR027491">
    <property type="entry name" value="Ribosomal_bL31_A"/>
</dbReference>
<dbReference type="NCBIfam" id="NF001809">
    <property type="entry name" value="PRK00528.1"/>
    <property type="match status" value="1"/>
</dbReference>
<dbReference type="Gene3D" id="4.10.830.30">
    <property type="entry name" value="Ribosomal protein L31"/>
    <property type="match status" value="1"/>
</dbReference>
<evidence type="ECO:0000256" key="7">
    <source>
        <dbReference type="HAMAP-Rule" id="MF_00501"/>
    </source>
</evidence>
<dbReference type="NCBIfam" id="NF000612">
    <property type="entry name" value="PRK00019.1"/>
    <property type="match status" value="1"/>
</dbReference>
<dbReference type="PANTHER" id="PTHR33280:SF1">
    <property type="entry name" value="LARGE RIBOSOMAL SUBUNIT PROTEIN BL31C"/>
    <property type="match status" value="1"/>
</dbReference>
<dbReference type="HAMAP" id="MF_00501">
    <property type="entry name" value="Ribosomal_bL31_1"/>
    <property type="match status" value="1"/>
</dbReference>